<evidence type="ECO:0000313" key="4">
    <source>
        <dbReference type="Proteomes" id="UP001057134"/>
    </source>
</evidence>
<gene>
    <name evidence="3" type="primary">mshA_2</name>
    <name evidence="3" type="ORF">SK3146_03168</name>
</gene>
<name>A0ABY4RNE2_9BACL</name>
<sequence>MNILVMNFFPAFQPPTSGGELRYFNIYYHLSKEHNITLLSPTYCDHKLECINFSESFREYRIPKEDIHNQLHMEIDKEEIGQEISALVCALSSKTPNKYHEYYNKLYQQSDIIIHDFPYMLEYDLFFGVDNKPRIYNSHNYESFLVKQIWKGPNAPKFLNYINSLERRLVLGSEIVFTTSEEEKISFIREFGASAEKIHLAPNGINPKEWEVDGLLKRLLREKNKNVKKALFIGSAHPPNIEATEFIINNIAPKCPNIEFIIAGNCCDPFKNKKFGNNIKLLGRIDEKTKEDVFVNTDVAINPMFSGAGTNLKTLEYLSAGIPLISTDCGVRGINLVNRDHFLLASKTDFAAKIIELLDDEILMESISKKGRDFINSHFSWESIAVNINSKINKLQAIADKKIIFVLNDFECSSPVSGGEVRINQLYSHLSNNNKVILLCLNGSDKIKLTNINKSFIEISVPKTSKHIDEEISINKQHWISATDIVTSYMVSKNEFLTNITHNCAHISDLIILSHPYMVDALNINIEKPVVYESHNFETDLKMKLLKGHPKYEFLINKVTIAETKAMQLSKFVISVSDNDHEGLNSLISSSKKVYTIQNGVEIAHSSENLDLIKVKRIFGSHPIVLFIGSSHQPNVDAANFIVNQLANELANCYFIIIGSVCDAITDIAPDNVLLFGKLDEDYKNALLKISDIAINPMASGSGSNLKIAEYFSHKLPVVTTKFGARGFSIQHEKEALICDLFETKKQISKLIDDLELKSKLATNAFNYVTSELDWGILASKLDGIIKQEIFRGNSQKKKMLIVTYRFTNPPLGGAEAYMLNLVEQLDTIGDFSIDIASVNLKDLYNKYHFAIDGSNLKNEKNIGLFQDTILHYFQSDKLSDNMLIENSRMLYNSWMEESLTISLDHLDKYDKNMLLGGWYYPEKDNDKYSVWSSGKALIFINEAEKLILKGISPKRKKISVILNSNSNIFNKTIYGNFEILLEGPFNRDVISIETDTHTDGADPRTFGFILKTIEYMDESTIKELPLIEDYKEFMKSYYPERYIESLIKIAEGREGKLEALFQRTRGPVSSELEKWLENNAHQYDVIVGHSIPFNTSVVAAQYAKKFTKPYVVIPHFHMEDEFYHWKSYYDILRQADKIVAFPNKAIQWFYNKINANNTLSLPGGAVNPPEYVVDNDSSFFTLYASKLPYVLVLGRKTGAKNYKWVIEAVKKVNKNEKKCNLVLIGRDEDFEPIHPDEAFYFNELERPVVISALKHCSCLVTMSESESFGIVILEAWMQGKPVIVNEKCAAFVELVQDNVDGIISTKDNLSLNINKILTDTSFSKCLGESGREKVVKSYTWESVAMELSRELRKMLALD</sequence>
<keyword evidence="3" id="KW-0328">Glycosyltransferase</keyword>
<dbReference type="EC" id="2.4.1.250" evidence="3"/>
<dbReference type="PANTHER" id="PTHR46401:SF2">
    <property type="entry name" value="GLYCOSYLTRANSFERASE WBBK-RELATED"/>
    <property type="match status" value="1"/>
</dbReference>
<evidence type="ECO:0000259" key="2">
    <source>
        <dbReference type="Pfam" id="PF00534"/>
    </source>
</evidence>
<keyword evidence="4" id="KW-1185">Reference proteome</keyword>
<dbReference type="Pfam" id="PF13692">
    <property type="entry name" value="Glyco_trans_1_4"/>
    <property type="match status" value="2"/>
</dbReference>
<protein>
    <submittedName>
        <fullName evidence="3">D-inositol-3-phosphate glycosyltransferase</fullName>
        <ecNumber evidence="3">2.4.1.250</ecNumber>
    </submittedName>
</protein>
<organism evidence="3 4">
    <name type="scientific">Paenibacillus konkukensis</name>
    <dbReference type="NCBI Taxonomy" id="2020716"/>
    <lineage>
        <taxon>Bacteria</taxon>
        <taxon>Bacillati</taxon>
        <taxon>Bacillota</taxon>
        <taxon>Bacilli</taxon>
        <taxon>Bacillales</taxon>
        <taxon>Paenibacillaceae</taxon>
        <taxon>Paenibacillus</taxon>
    </lineage>
</organism>
<dbReference type="CDD" id="cd03801">
    <property type="entry name" value="GT4_PimA-like"/>
    <property type="match status" value="3"/>
</dbReference>
<accession>A0ABY4RNE2</accession>
<evidence type="ECO:0000313" key="3">
    <source>
        <dbReference type="EMBL" id="UQZ83956.1"/>
    </source>
</evidence>
<keyword evidence="1 3" id="KW-0808">Transferase</keyword>
<reference evidence="3" key="1">
    <citation type="submission" date="2018-02" db="EMBL/GenBank/DDBJ databases">
        <authorList>
            <person name="Kim S.-K."/>
            <person name="Jung H.-I."/>
            <person name="Lee S.-W."/>
        </authorList>
    </citation>
    <scope>NUCLEOTIDE SEQUENCE</scope>
    <source>
        <strain evidence="3">SK3146</strain>
    </source>
</reference>
<evidence type="ECO:0000256" key="1">
    <source>
        <dbReference type="ARBA" id="ARBA00022679"/>
    </source>
</evidence>
<dbReference type="Pfam" id="PF00534">
    <property type="entry name" value="Glycos_transf_1"/>
    <property type="match status" value="1"/>
</dbReference>
<dbReference type="EMBL" id="CP027059">
    <property type="protein sequence ID" value="UQZ83956.1"/>
    <property type="molecule type" value="Genomic_DNA"/>
</dbReference>
<proteinExistence type="predicted"/>
<dbReference type="RefSeq" id="WP_249865917.1">
    <property type="nucleotide sequence ID" value="NZ_CP027059.1"/>
</dbReference>
<reference evidence="3" key="2">
    <citation type="journal article" date="2021" name="J Anim Sci Technol">
        <title>Complete genome sequence of Paenibacillus konkukensis sp. nov. SK3146 as a potential probiotic strain.</title>
        <authorList>
            <person name="Jung H.I."/>
            <person name="Park S."/>
            <person name="Niu K.M."/>
            <person name="Lee S.W."/>
            <person name="Kothari D."/>
            <person name="Yi K.J."/>
            <person name="Kim S.K."/>
        </authorList>
    </citation>
    <scope>NUCLEOTIDE SEQUENCE</scope>
    <source>
        <strain evidence="3">SK3146</strain>
    </source>
</reference>
<dbReference type="GO" id="GO:0102710">
    <property type="term" value="F:D-inositol-3-phosphate glycosyltransferase activity"/>
    <property type="evidence" value="ECO:0007669"/>
    <property type="project" value="UniProtKB-EC"/>
</dbReference>
<dbReference type="Proteomes" id="UP001057134">
    <property type="component" value="Chromosome"/>
</dbReference>
<feature type="domain" description="Glycosyl transferase family 1" evidence="2">
    <location>
        <begin position="1185"/>
        <end position="1333"/>
    </location>
</feature>
<dbReference type="SUPFAM" id="SSF53756">
    <property type="entry name" value="UDP-Glycosyltransferase/glycogen phosphorylase"/>
    <property type="match status" value="3"/>
</dbReference>
<dbReference type="Gene3D" id="3.40.50.2000">
    <property type="entry name" value="Glycogen Phosphorylase B"/>
    <property type="match status" value="6"/>
</dbReference>
<dbReference type="InterPro" id="IPR001296">
    <property type="entry name" value="Glyco_trans_1"/>
</dbReference>
<dbReference type="PANTHER" id="PTHR46401">
    <property type="entry name" value="GLYCOSYLTRANSFERASE WBBK-RELATED"/>
    <property type="match status" value="1"/>
</dbReference>